<dbReference type="KEGG" id="rsn:RSPO_m00307"/>
<reference evidence="1 2" key="1">
    <citation type="journal article" date="2011" name="J. Bacteriol.">
        <title>Complete genome sequence of the plant pathogen Ralstonia solanacearum strain Po82.</title>
        <authorList>
            <person name="Xu J."/>
            <person name="Zheng H.J."/>
            <person name="Liu L."/>
            <person name="Pan Z.C."/>
            <person name="Prior P."/>
            <person name="Tang B."/>
            <person name="Xu J.S."/>
            <person name="Zhang H."/>
            <person name="Tian Q."/>
            <person name="Zhang L.Q."/>
            <person name="Feng J."/>
        </authorList>
    </citation>
    <scope>NUCLEOTIDE SEQUENCE [LARGE SCALE GENOMIC DNA]</scope>
    <source>
        <strain evidence="2">Po82</strain>
    </source>
</reference>
<name>F6G8B9_RALS8</name>
<dbReference type="HOGENOM" id="CLU_2168951_0_0_4"/>
<accession>F6G8B9</accession>
<evidence type="ECO:0000313" key="2">
    <source>
        <dbReference type="Proteomes" id="UP000007953"/>
    </source>
</evidence>
<protein>
    <submittedName>
        <fullName evidence="1">Uncharacterized protein</fullName>
    </submittedName>
</protein>
<dbReference type="AlphaFoldDB" id="F6G8B9"/>
<gene>
    <name evidence="1" type="ordered locus">RSPO_m00307</name>
</gene>
<proteinExistence type="predicted"/>
<sequence>MAAAQRAAAVVANINKGRCVGGRCEREANADFPQRNRVRNLNFSRLRARLASSCCSLDPPTLVVPFPWSANSSCLIWGRIIRELLPEEHCGPRGKLLGVRVGMASWGAPV</sequence>
<dbReference type="EMBL" id="CP002820">
    <property type="protein sequence ID" value="AEG70948.1"/>
    <property type="molecule type" value="Genomic_DNA"/>
</dbReference>
<geneLocation type="plasmid" evidence="2"/>
<dbReference type="PATRIC" id="fig|1031711.3.peg.3570"/>
<evidence type="ECO:0000313" key="1">
    <source>
        <dbReference type="EMBL" id="AEG70948.1"/>
    </source>
</evidence>
<organism evidence="1 2">
    <name type="scientific">Ralstonia solanacearum (strain Po82)</name>
    <dbReference type="NCBI Taxonomy" id="1031711"/>
    <lineage>
        <taxon>Bacteria</taxon>
        <taxon>Pseudomonadati</taxon>
        <taxon>Pseudomonadota</taxon>
        <taxon>Betaproteobacteria</taxon>
        <taxon>Burkholderiales</taxon>
        <taxon>Burkholderiaceae</taxon>
        <taxon>Ralstonia</taxon>
        <taxon>Ralstonia solanacearum species complex</taxon>
    </lineage>
</organism>
<dbReference type="Proteomes" id="UP000007953">
    <property type="component" value="Plasmid megaplasmid"/>
</dbReference>
<keyword evidence="1" id="KW-0614">Plasmid</keyword>